<dbReference type="Proteomes" id="UP001597079">
    <property type="component" value="Unassembled WGS sequence"/>
</dbReference>
<keyword evidence="1" id="KW-0812">Transmembrane</keyword>
<keyword evidence="1" id="KW-1133">Transmembrane helix</keyword>
<dbReference type="EMBL" id="JBHUCX010000013">
    <property type="protein sequence ID" value="MFD1673879.1"/>
    <property type="molecule type" value="Genomic_DNA"/>
</dbReference>
<evidence type="ECO:0000313" key="3">
    <source>
        <dbReference type="Proteomes" id="UP001597079"/>
    </source>
</evidence>
<keyword evidence="1" id="KW-0472">Membrane</keyword>
<dbReference type="RefSeq" id="WP_377941453.1">
    <property type="nucleotide sequence ID" value="NZ_JBHUCX010000013.1"/>
</dbReference>
<protein>
    <recommendedName>
        <fullName evidence="4">DUF4367 domain-containing protein</fullName>
    </recommendedName>
</protein>
<proteinExistence type="predicted"/>
<sequence>MKDEEMQKDPTQSQETGKLAYFRDAGAFALTDAEIEAALQRLQMTVREESVPLAWTVSDEVHAPFETGGAQVNGELQNSADALQSVASSKTNVVHLNAKRVRAAGAKRIWRFASGVVAAAVLVGLMVTPIGNKVMAGAMQALYFHNIVGVGQDDMNQIEKALSTSGTSRIDLKQYGSMEVSGGSDAEPNLTLAKAQQLMGIPVKALPGYDAKQDSVYYTPGENITFRLHVAAINQLIHRFGGATDFPPAVDSKAIVFHVPARTDEEVDGKDGRWMDLDELQMPSIEVPSGVDLNQIRQALLNLPFLPSDIRQSLSTSADWKDTLYVPVDGKVTNLSVNGYAAILQNNGQGSNPSILWLENGVLYELSGSTKTFPTDAALVAQAKELTK</sequence>
<comment type="caution">
    <text evidence="2">The sequence shown here is derived from an EMBL/GenBank/DDBJ whole genome shotgun (WGS) entry which is preliminary data.</text>
</comment>
<accession>A0ABW4JCT5</accession>
<keyword evidence="3" id="KW-1185">Reference proteome</keyword>
<organism evidence="2 3">
    <name type="scientific">Alicyclobacillus fodiniaquatilis</name>
    <dbReference type="NCBI Taxonomy" id="1661150"/>
    <lineage>
        <taxon>Bacteria</taxon>
        <taxon>Bacillati</taxon>
        <taxon>Bacillota</taxon>
        <taxon>Bacilli</taxon>
        <taxon>Bacillales</taxon>
        <taxon>Alicyclobacillaceae</taxon>
        <taxon>Alicyclobacillus</taxon>
    </lineage>
</organism>
<name>A0ABW4JCT5_9BACL</name>
<evidence type="ECO:0000313" key="2">
    <source>
        <dbReference type="EMBL" id="MFD1673879.1"/>
    </source>
</evidence>
<evidence type="ECO:0008006" key="4">
    <source>
        <dbReference type="Google" id="ProtNLM"/>
    </source>
</evidence>
<reference evidence="3" key="1">
    <citation type="journal article" date="2019" name="Int. J. Syst. Evol. Microbiol.">
        <title>The Global Catalogue of Microorganisms (GCM) 10K type strain sequencing project: providing services to taxonomists for standard genome sequencing and annotation.</title>
        <authorList>
            <consortium name="The Broad Institute Genomics Platform"/>
            <consortium name="The Broad Institute Genome Sequencing Center for Infectious Disease"/>
            <person name="Wu L."/>
            <person name="Ma J."/>
        </authorList>
    </citation>
    <scope>NUCLEOTIDE SEQUENCE [LARGE SCALE GENOMIC DNA]</scope>
    <source>
        <strain evidence="3">CGMCC 1.12286</strain>
    </source>
</reference>
<evidence type="ECO:0000256" key="1">
    <source>
        <dbReference type="SAM" id="Phobius"/>
    </source>
</evidence>
<feature type="transmembrane region" description="Helical" evidence="1">
    <location>
        <begin position="109"/>
        <end position="130"/>
    </location>
</feature>
<gene>
    <name evidence="2" type="ORF">ACFSB2_04040</name>
</gene>